<evidence type="ECO:0000256" key="14">
    <source>
        <dbReference type="SAM" id="MobiDB-lite"/>
    </source>
</evidence>
<evidence type="ECO:0000256" key="5">
    <source>
        <dbReference type="ARBA" id="ARBA00022737"/>
    </source>
</evidence>
<evidence type="ECO:0000313" key="17">
    <source>
        <dbReference type="RefSeq" id="XP_022107035.1"/>
    </source>
</evidence>
<dbReference type="Gene3D" id="3.40.50.300">
    <property type="entry name" value="P-loop containing nucleotide triphosphate hydrolases"/>
    <property type="match status" value="2"/>
</dbReference>
<dbReference type="GeneID" id="110988098"/>
<reference evidence="17" key="1">
    <citation type="submission" date="2025-08" db="UniProtKB">
        <authorList>
            <consortium name="RefSeq"/>
        </authorList>
    </citation>
    <scope>IDENTIFICATION</scope>
</reference>
<comment type="similarity">
    <text evidence="2">Belongs to the AAA ATPase family.</text>
</comment>
<evidence type="ECO:0000256" key="2">
    <source>
        <dbReference type="ARBA" id="ARBA00006914"/>
    </source>
</evidence>
<keyword evidence="3" id="KW-0813">Transport</keyword>
<dbReference type="SMART" id="SM00382">
    <property type="entry name" value="AAA"/>
    <property type="match status" value="2"/>
</dbReference>
<dbReference type="CTD" id="5189"/>
<dbReference type="GO" id="GO:0016887">
    <property type="term" value="F:ATP hydrolysis activity"/>
    <property type="evidence" value="ECO:0007669"/>
    <property type="project" value="InterPro"/>
</dbReference>
<comment type="catalytic activity">
    <reaction evidence="13">
        <text>ATP + H2O = ADP + phosphate + H(+)</text>
        <dbReference type="Rhea" id="RHEA:13065"/>
        <dbReference type="ChEBI" id="CHEBI:15377"/>
        <dbReference type="ChEBI" id="CHEBI:15378"/>
        <dbReference type="ChEBI" id="CHEBI:30616"/>
        <dbReference type="ChEBI" id="CHEBI:43474"/>
        <dbReference type="ChEBI" id="CHEBI:456216"/>
    </reaction>
    <physiologicalReaction direction="left-to-right" evidence="13">
        <dbReference type="Rhea" id="RHEA:13066"/>
    </physiologicalReaction>
</comment>
<feature type="compositionally biased region" description="Low complexity" evidence="14">
    <location>
        <begin position="178"/>
        <end position="194"/>
    </location>
</feature>
<accession>A0A8B7ZQ64</accession>
<feature type="region of interest" description="Disordered" evidence="14">
    <location>
        <begin position="1278"/>
        <end position="1355"/>
    </location>
</feature>
<evidence type="ECO:0000256" key="6">
    <source>
        <dbReference type="ARBA" id="ARBA00022741"/>
    </source>
</evidence>
<dbReference type="FunFam" id="3.10.330.10:FF:000004">
    <property type="entry name" value="Peroxisome biogenesis factor 1"/>
    <property type="match status" value="1"/>
</dbReference>
<comment type="subcellular location">
    <subcellularLocation>
        <location evidence="1">Membrane</location>
    </subcellularLocation>
</comment>
<sequence length="1521" mass="168409">MALRIAVVDFTPMKSCFISLPVTWGQEFQRKQSYIFELQWGDRGRAYVSWAGDTVRLPEGHADRTPMIQINGLYGNKLGLCHGEEILLQPVPKVHSCSRVSVEPATSDDWEILELNTGYVESNLLNQVRIVWTGQILPIWIEKKICIFIRIGATDPPASCVQLEPNTELIVAPKSRRNQAPAATPVTNATPHPNQLTGNPDREHSERRLDTSLPSSSSMGSIIGSVLSGFTSDYDSATSPSDTTFSTARLTDASSSATTPSEPWDIPTEVLDKSIPWSYRFWRRIRSVFVSDEAEHISKMAGGDMEEARRKMAAEFWKDVRIIARVQPMFEHRESSVSRVSSYSGLLKSQDPKQIPTSKRHHIHVAPSSAVPARQTRPMDSPDCPSLSPDTPRDSFTGSSYTHLMQPTTVYLSSNCETEFVRHHDSNTDEHQCPVNEFVTFVANLAKLPSPREKKEEVNRKFQQTQSKYEKAIREVMEQQKHPQMNTTTPTAKDAAAKGEDSSPSCVVRVIIHSNELRQHQNGQSENVYSSNTFQKQDITWFIQIPDLLRRQLGLESSAKVELRPVLIPPVPIHSISLFPLFDKPSDLTVEDLVFAFEYWVTCVSCMISPIPIRQHGTLLRFPISRTGDLHGEFLISINEQDRLAPSSSFPSSPDDPAPPYYLLHPLVAKRCRAVIRDKITSTSKPAFIPRMPSLDVAHLDNKVGGYRLRDLGGVTGLGQQAIDYLSAALMTRPISRCLGESLLGFLQGGLLVCGPRGSGKSALCRSVCREMVQWPSLAHVSVVECKPLKGKRIETIRKIWEEAVNEAAWRQPSIILLDDMDHVTASPLGPEQEIGQEAVYHTRLADVLKDIMMAEVKEGSRVCIVATTRSKGSLHQSLTSSRGCHLFQCCLEIPSLSKSQRVEVLNSAIQSKVEIDLRTFDQIDSDKLAARMEGYVARDIVTVVERAIHAGCCRELVEGRPVLPIEPVKQGKDSVGNADEILLLQEDFEAALHDYTPATLRDVPLHSAGELGWQDVGGLRDVKESLLETLQLPAKYPSLFANCPLRLRSGLLLYGPPGTGKTLLGGVVAKECGLNFISIKGPELLSKYIGASEQAVRDLFDRAQSARPCILFFDEFDSLAPRRGHDSTGVTDRVVNQLLTQLDGVEGLQGVYVIGATSRPDLIDPALLRPGRLDKCLFCPIPCSEERVEILQALSRKIPMMDDVDLRSIALKCEHFTGADFKALLYNAQLEAIHGTLSYPEPQDGEYDLTPLTSKHCSMGADDWKLTFLESFSAEGDSYDLPGSPRRQSRQENGNSAVRFGSPQKERSNTNSDSSTNSEFVRVDLQDVNGNAGSGEGGFDVPGRRSEVKGHSPSMRQLAAAKQGRSPRPHISDIIADSIENEEVPGPMEGPLDPLYRASGQGADQPQVIYMPTLRDGVVDPSREMQENIQSQVAVIKQSYQQRTSRNQGFHDNGPKHTDGSSVIHISQLHLLRAAADMKPSVTPSERARYQSIYDNFVQSRGGNFNPTPQLTGQKRATLA</sequence>
<feature type="region of interest" description="Disordered" evidence="14">
    <location>
        <begin position="238"/>
        <end position="263"/>
    </location>
</feature>
<feature type="region of interest" description="Disordered" evidence="14">
    <location>
        <begin position="479"/>
        <end position="500"/>
    </location>
</feature>
<keyword evidence="6" id="KW-0547">Nucleotide-binding</keyword>
<dbReference type="InterPro" id="IPR003960">
    <property type="entry name" value="ATPase_AAA_CS"/>
</dbReference>
<feature type="region of interest" description="Disordered" evidence="14">
    <location>
        <begin position="1500"/>
        <end position="1521"/>
    </location>
</feature>
<evidence type="ECO:0000259" key="15">
    <source>
        <dbReference type="SMART" id="SM00382"/>
    </source>
</evidence>
<evidence type="ECO:0000256" key="1">
    <source>
        <dbReference type="ARBA" id="ARBA00004370"/>
    </source>
</evidence>
<evidence type="ECO:0000256" key="11">
    <source>
        <dbReference type="ARBA" id="ARBA00032509"/>
    </source>
</evidence>
<dbReference type="PROSITE" id="PS00674">
    <property type="entry name" value="AAA"/>
    <property type="match status" value="1"/>
</dbReference>
<evidence type="ECO:0000256" key="7">
    <source>
        <dbReference type="ARBA" id="ARBA00022801"/>
    </source>
</evidence>
<evidence type="ECO:0000256" key="12">
    <source>
        <dbReference type="ARBA" id="ARBA00034532"/>
    </source>
</evidence>
<keyword evidence="10" id="KW-0472">Membrane</keyword>
<dbReference type="GO" id="GO:0005778">
    <property type="term" value="C:peroxisomal membrane"/>
    <property type="evidence" value="ECO:0007669"/>
    <property type="project" value="TreeGrafter"/>
</dbReference>
<evidence type="ECO:0000256" key="3">
    <source>
        <dbReference type="ARBA" id="ARBA00022448"/>
    </source>
</evidence>
<dbReference type="Proteomes" id="UP000694845">
    <property type="component" value="Unplaced"/>
</dbReference>
<dbReference type="InterPro" id="IPR029067">
    <property type="entry name" value="CDC48_domain_2-like_sf"/>
</dbReference>
<evidence type="ECO:0000256" key="10">
    <source>
        <dbReference type="ARBA" id="ARBA00023136"/>
    </source>
</evidence>
<dbReference type="GO" id="GO:0016558">
    <property type="term" value="P:protein import into peroxisome matrix"/>
    <property type="evidence" value="ECO:0007669"/>
    <property type="project" value="TreeGrafter"/>
</dbReference>
<dbReference type="InterPro" id="IPR003593">
    <property type="entry name" value="AAA+_ATPase"/>
</dbReference>
<dbReference type="SUPFAM" id="SSF54585">
    <property type="entry name" value="Cdc48 domain 2-like"/>
    <property type="match status" value="1"/>
</dbReference>
<dbReference type="SUPFAM" id="SSF50692">
    <property type="entry name" value="ADC-like"/>
    <property type="match status" value="1"/>
</dbReference>
<keyword evidence="4" id="KW-0962">Peroxisome biogenesis</keyword>
<dbReference type="InterPro" id="IPR027417">
    <property type="entry name" value="P-loop_NTPase"/>
</dbReference>
<dbReference type="InterPro" id="IPR003959">
    <property type="entry name" value="ATPase_AAA_core"/>
</dbReference>
<dbReference type="OrthoDB" id="2187at2759"/>
<proteinExistence type="inferred from homology"/>
<feature type="compositionally biased region" description="Basic and acidic residues" evidence="14">
    <location>
        <begin position="200"/>
        <end position="210"/>
    </location>
</feature>
<dbReference type="CDD" id="cd19526">
    <property type="entry name" value="RecA-like_PEX1_r2"/>
    <property type="match status" value="1"/>
</dbReference>
<dbReference type="Pfam" id="PF00004">
    <property type="entry name" value="AAA"/>
    <property type="match status" value="2"/>
</dbReference>
<dbReference type="InterPro" id="IPR041569">
    <property type="entry name" value="AAA_lid_3"/>
</dbReference>
<dbReference type="Pfam" id="PF17862">
    <property type="entry name" value="AAA_lid_3"/>
    <property type="match status" value="1"/>
</dbReference>
<name>A0A8B7ZQ64_ACAPL</name>
<keyword evidence="9" id="KW-0653">Protein transport</keyword>
<evidence type="ECO:0000256" key="9">
    <source>
        <dbReference type="ARBA" id="ARBA00022927"/>
    </source>
</evidence>
<dbReference type="FunFam" id="1.10.8.60:FF:000105">
    <property type="entry name" value="PeRoXisome assembly factor"/>
    <property type="match status" value="1"/>
</dbReference>
<dbReference type="KEGG" id="aplc:110988098"/>
<keyword evidence="8" id="KW-0067">ATP-binding</keyword>
<evidence type="ECO:0000256" key="8">
    <source>
        <dbReference type="ARBA" id="ARBA00022840"/>
    </source>
</evidence>
<dbReference type="InterPro" id="IPR009010">
    <property type="entry name" value="Asp_de-COase-like_dom_sf"/>
</dbReference>
<gene>
    <name evidence="17" type="primary">LOC110988098</name>
</gene>
<evidence type="ECO:0000256" key="13">
    <source>
        <dbReference type="ARBA" id="ARBA00048778"/>
    </source>
</evidence>
<dbReference type="InterPro" id="IPR015342">
    <property type="entry name" value="PEX1-N_C-lobe"/>
</dbReference>
<evidence type="ECO:0000313" key="16">
    <source>
        <dbReference type="Proteomes" id="UP000694845"/>
    </source>
</evidence>
<dbReference type="Pfam" id="PF09262">
    <property type="entry name" value="PEX-1N"/>
    <property type="match status" value="1"/>
</dbReference>
<dbReference type="Gene3D" id="2.40.40.20">
    <property type="match status" value="1"/>
</dbReference>
<dbReference type="Gene3D" id="1.10.8.60">
    <property type="match status" value="2"/>
</dbReference>
<keyword evidence="16" id="KW-1185">Reference proteome</keyword>
<organism evidence="16 17">
    <name type="scientific">Acanthaster planci</name>
    <name type="common">Crown-of-thorns starfish</name>
    <dbReference type="NCBI Taxonomy" id="133434"/>
    <lineage>
        <taxon>Eukaryota</taxon>
        <taxon>Metazoa</taxon>
        <taxon>Echinodermata</taxon>
        <taxon>Eleutherozoa</taxon>
        <taxon>Asterozoa</taxon>
        <taxon>Asteroidea</taxon>
        <taxon>Valvatacea</taxon>
        <taxon>Valvatida</taxon>
        <taxon>Acanthasteridae</taxon>
        <taxon>Acanthaster</taxon>
    </lineage>
</organism>
<dbReference type="Gene3D" id="3.10.330.10">
    <property type="match status" value="1"/>
</dbReference>
<feature type="compositionally biased region" description="Low complexity" evidence="14">
    <location>
        <begin position="1310"/>
        <end position="1319"/>
    </location>
</feature>
<evidence type="ECO:0000256" key="4">
    <source>
        <dbReference type="ARBA" id="ARBA00022593"/>
    </source>
</evidence>
<feature type="domain" description="AAA+ ATPase" evidence="15">
    <location>
        <begin position="747"/>
        <end position="909"/>
    </location>
</feature>
<dbReference type="SUPFAM" id="SSF52540">
    <property type="entry name" value="P-loop containing nucleoside triphosphate hydrolases"/>
    <property type="match status" value="2"/>
</dbReference>
<feature type="region of interest" description="Disordered" evidence="14">
    <location>
        <begin position="172"/>
        <end position="220"/>
    </location>
</feature>
<dbReference type="PANTHER" id="PTHR23077:SF12">
    <property type="entry name" value="PEROXISOMAL ATPASE PEX1"/>
    <property type="match status" value="1"/>
</dbReference>
<feature type="region of interest" description="Disordered" evidence="14">
    <location>
        <begin position="341"/>
        <end position="401"/>
    </location>
</feature>
<dbReference type="GO" id="GO:0005524">
    <property type="term" value="F:ATP binding"/>
    <property type="evidence" value="ECO:0007669"/>
    <property type="project" value="UniProtKB-KW"/>
</dbReference>
<dbReference type="PANTHER" id="PTHR23077">
    <property type="entry name" value="AAA-FAMILY ATPASE"/>
    <property type="match status" value="1"/>
</dbReference>
<keyword evidence="5" id="KW-0677">Repeat</keyword>
<keyword evidence="7" id="KW-0378">Hydrolase</keyword>
<feature type="domain" description="AAA+ ATPase" evidence="15">
    <location>
        <begin position="1048"/>
        <end position="1184"/>
    </location>
</feature>
<dbReference type="FunFam" id="3.40.50.300:FF:001852">
    <property type="entry name" value="Peroxisomal biogenesis factor 1"/>
    <property type="match status" value="1"/>
</dbReference>
<dbReference type="InterPro" id="IPR050168">
    <property type="entry name" value="AAA_ATPase_domain"/>
</dbReference>
<dbReference type="GO" id="GO:0005829">
    <property type="term" value="C:cytosol"/>
    <property type="evidence" value="ECO:0007669"/>
    <property type="project" value="TreeGrafter"/>
</dbReference>
<dbReference type="RefSeq" id="XP_022107035.1">
    <property type="nucleotide sequence ID" value="XM_022251343.1"/>
</dbReference>
<feature type="compositionally biased region" description="Polar residues" evidence="14">
    <location>
        <begin position="238"/>
        <end position="261"/>
    </location>
</feature>
<protein>
    <recommendedName>
        <fullName evidence="12">Peroxisomal ATPase PEX1</fullName>
    </recommendedName>
    <alternativeName>
        <fullName evidence="11">Peroxin-1</fullName>
    </alternativeName>
</protein>